<keyword evidence="3" id="KW-1185">Reference proteome</keyword>
<dbReference type="SUPFAM" id="SSF53098">
    <property type="entry name" value="Ribonuclease H-like"/>
    <property type="match status" value="1"/>
</dbReference>
<sequence>MREYRQLGPRGVPGVKKDGKWWRHVMTGKGYVPERLRAKVVFNFHYGTSGHAGVLKTRKRVASMFYWPGLAEDVARVVGPMQLERQNWWLLVVMDHATRYMGTWIPSTVTAAQTAHIFLQGWVTPFGIPAQARASGGRSMRWWLARWAASI</sequence>
<organism evidence="2 3">
    <name type="scientific">Gregarina niphandrodes</name>
    <name type="common">Septate eugregarine</name>
    <dbReference type="NCBI Taxonomy" id="110365"/>
    <lineage>
        <taxon>Eukaryota</taxon>
        <taxon>Sar</taxon>
        <taxon>Alveolata</taxon>
        <taxon>Apicomplexa</taxon>
        <taxon>Conoidasida</taxon>
        <taxon>Gregarinasina</taxon>
        <taxon>Eugregarinorida</taxon>
        <taxon>Gregarinidae</taxon>
        <taxon>Gregarina</taxon>
    </lineage>
</organism>
<dbReference type="InterPro" id="IPR012337">
    <property type="entry name" value="RNaseH-like_sf"/>
</dbReference>
<dbReference type="OrthoDB" id="404777at2759"/>
<dbReference type="Pfam" id="PF17921">
    <property type="entry name" value="Integrase_H2C2"/>
    <property type="match status" value="1"/>
</dbReference>
<dbReference type="InterPro" id="IPR041588">
    <property type="entry name" value="Integrase_H2C2"/>
</dbReference>
<dbReference type="Gene3D" id="1.10.340.70">
    <property type="match status" value="1"/>
</dbReference>
<dbReference type="AlphaFoldDB" id="A0A023B947"/>
<evidence type="ECO:0000313" key="3">
    <source>
        <dbReference type="Proteomes" id="UP000019763"/>
    </source>
</evidence>
<dbReference type="Gene3D" id="3.30.420.10">
    <property type="entry name" value="Ribonuclease H-like superfamily/Ribonuclease H"/>
    <property type="match status" value="1"/>
</dbReference>
<dbReference type="GeneID" id="22911951"/>
<dbReference type="RefSeq" id="XP_011129829.1">
    <property type="nucleotide sequence ID" value="XM_011131527.1"/>
</dbReference>
<dbReference type="GO" id="GO:0003676">
    <property type="term" value="F:nucleic acid binding"/>
    <property type="evidence" value="ECO:0007669"/>
    <property type="project" value="InterPro"/>
</dbReference>
<reference evidence="2" key="1">
    <citation type="submission" date="2013-12" db="EMBL/GenBank/DDBJ databases">
        <authorList>
            <person name="Omoto C.K."/>
            <person name="Sibley D."/>
            <person name="Venepally P."/>
            <person name="Hadjithomas M."/>
            <person name="Karamycheva S."/>
            <person name="Brunk B."/>
            <person name="Roos D."/>
            <person name="Caler E."/>
            <person name="Lorenzi H."/>
        </authorList>
    </citation>
    <scope>NUCLEOTIDE SEQUENCE</scope>
</reference>
<comment type="caution">
    <text evidence="2">The sequence shown here is derived from an EMBL/GenBank/DDBJ whole genome shotgun (WGS) entry which is preliminary data.</text>
</comment>
<evidence type="ECO:0000259" key="1">
    <source>
        <dbReference type="Pfam" id="PF17921"/>
    </source>
</evidence>
<evidence type="ECO:0000313" key="2">
    <source>
        <dbReference type="EMBL" id="EZG71322.1"/>
    </source>
</evidence>
<feature type="domain" description="Integrase zinc-binding" evidence="1">
    <location>
        <begin position="32"/>
        <end position="78"/>
    </location>
</feature>
<dbReference type="VEuPathDB" id="CryptoDB:GNI_052820"/>
<proteinExistence type="predicted"/>
<accession>A0A023B947</accession>
<gene>
    <name evidence="2" type="ORF">GNI_052820</name>
</gene>
<protein>
    <recommendedName>
        <fullName evidence="1">Integrase zinc-binding domain-containing protein</fullName>
    </recommendedName>
</protein>
<name>A0A023B947_GRENI</name>
<dbReference type="EMBL" id="AFNH02000403">
    <property type="protein sequence ID" value="EZG71322.1"/>
    <property type="molecule type" value="Genomic_DNA"/>
</dbReference>
<dbReference type="InterPro" id="IPR036397">
    <property type="entry name" value="RNaseH_sf"/>
</dbReference>
<dbReference type="Proteomes" id="UP000019763">
    <property type="component" value="Unassembled WGS sequence"/>
</dbReference>